<name>A0A6P5NXS1_ARADU</name>
<evidence type="ECO:0000259" key="2">
    <source>
        <dbReference type="Pfam" id="PF04937"/>
    </source>
</evidence>
<dbReference type="InterPro" id="IPR007021">
    <property type="entry name" value="DUF659"/>
</dbReference>
<keyword evidence="3" id="KW-1185">Reference proteome</keyword>
<organism evidence="3 4">
    <name type="scientific">Arachis duranensis</name>
    <name type="common">Wild peanut</name>
    <dbReference type="NCBI Taxonomy" id="130453"/>
    <lineage>
        <taxon>Eukaryota</taxon>
        <taxon>Viridiplantae</taxon>
        <taxon>Streptophyta</taxon>
        <taxon>Embryophyta</taxon>
        <taxon>Tracheophyta</taxon>
        <taxon>Spermatophyta</taxon>
        <taxon>Magnoliopsida</taxon>
        <taxon>eudicotyledons</taxon>
        <taxon>Gunneridae</taxon>
        <taxon>Pentapetalae</taxon>
        <taxon>rosids</taxon>
        <taxon>fabids</taxon>
        <taxon>Fabales</taxon>
        <taxon>Fabaceae</taxon>
        <taxon>Papilionoideae</taxon>
        <taxon>50 kb inversion clade</taxon>
        <taxon>dalbergioids sensu lato</taxon>
        <taxon>Dalbergieae</taxon>
        <taxon>Pterocarpus clade</taxon>
        <taxon>Arachis</taxon>
    </lineage>
</organism>
<feature type="domain" description="DUF659" evidence="2">
    <location>
        <begin position="224"/>
        <end position="321"/>
    </location>
</feature>
<proteinExistence type="predicted"/>
<dbReference type="KEGG" id="adu:107490924"/>
<dbReference type="SUPFAM" id="SSF53098">
    <property type="entry name" value="Ribonuclease H-like"/>
    <property type="match status" value="1"/>
</dbReference>
<dbReference type="Proteomes" id="UP000515211">
    <property type="component" value="Chromosome 5"/>
</dbReference>
<evidence type="ECO:0000313" key="3">
    <source>
        <dbReference type="Proteomes" id="UP000515211"/>
    </source>
</evidence>
<dbReference type="RefSeq" id="XP_020999658.1">
    <property type="nucleotide sequence ID" value="XM_021143999.1"/>
</dbReference>
<dbReference type="InterPro" id="IPR012337">
    <property type="entry name" value="RNaseH-like_sf"/>
</dbReference>
<dbReference type="GeneID" id="107490924"/>
<reference evidence="3" key="1">
    <citation type="journal article" date="2016" name="Nat. Genet.">
        <title>The genome sequences of Arachis duranensis and Arachis ipaensis, the diploid ancestors of cultivated peanut.</title>
        <authorList>
            <person name="Bertioli D.J."/>
            <person name="Cannon S.B."/>
            <person name="Froenicke L."/>
            <person name="Huang G."/>
            <person name="Farmer A.D."/>
            <person name="Cannon E.K."/>
            <person name="Liu X."/>
            <person name="Gao D."/>
            <person name="Clevenger J."/>
            <person name="Dash S."/>
            <person name="Ren L."/>
            <person name="Moretzsohn M.C."/>
            <person name="Shirasawa K."/>
            <person name="Huang W."/>
            <person name="Vidigal B."/>
            <person name="Abernathy B."/>
            <person name="Chu Y."/>
            <person name="Niederhuth C.E."/>
            <person name="Umale P."/>
            <person name="Araujo A.C."/>
            <person name="Kozik A."/>
            <person name="Kim K.D."/>
            <person name="Burow M.D."/>
            <person name="Varshney R.K."/>
            <person name="Wang X."/>
            <person name="Zhang X."/>
            <person name="Barkley N."/>
            <person name="Guimaraes P.M."/>
            <person name="Isobe S."/>
            <person name="Guo B."/>
            <person name="Liao B."/>
            <person name="Stalker H.T."/>
            <person name="Schmitz R.J."/>
            <person name="Scheffler B.E."/>
            <person name="Leal-Bertioli S.C."/>
            <person name="Xun X."/>
            <person name="Jackson S.A."/>
            <person name="Michelmore R."/>
            <person name="Ozias-Akins P."/>
        </authorList>
    </citation>
    <scope>NUCLEOTIDE SEQUENCE [LARGE SCALE GENOMIC DNA]</scope>
    <source>
        <strain evidence="3">cv. V14167</strain>
    </source>
</reference>
<protein>
    <submittedName>
        <fullName evidence="4">Uncharacterized protein LOC107490924</fullName>
    </submittedName>
</protein>
<dbReference type="PANTHER" id="PTHR32166:SF88">
    <property type="entry name" value="HAT TRANSPOSON SUPERFAMILY"/>
    <property type="match status" value="1"/>
</dbReference>
<evidence type="ECO:0000256" key="1">
    <source>
        <dbReference type="SAM" id="MobiDB-lite"/>
    </source>
</evidence>
<dbReference type="AlphaFoldDB" id="A0A6P5NXS1"/>
<feature type="region of interest" description="Disordered" evidence="1">
    <location>
        <begin position="545"/>
        <end position="572"/>
    </location>
</feature>
<dbReference type="Pfam" id="PF04937">
    <property type="entry name" value="DUF659"/>
    <property type="match status" value="1"/>
</dbReference>
<reference evidence="4" key="2">
    <citation type="submission" date="2025-08" db="UniProtKB">
        <authorList>
            <consortium name="RefSeq"/>
        </authorList>
    </citation>
    <scope>IDENTIFICATION</scope>
    <source>
        <tissue evidence="4">Whole plant</tissue>
    </source>
</reference>
<gene>
    <name evidence="4" type="primary">LOC107490924</name>
</gene>
<feature type="compositionally biased region" description="Acidic residues" evidence="1">
    <location>
        <begin position="551"/>
        <end position="561"/>
    </location>
</feature>
<evidence type="ECO:0000313" key="4">
    <source>
        <dbReference type="RefSeq" id="XP_020999658.1"/>
    </source>
</evidence>
<accession>A0A6P5NXS1</accession>
<sequence>MSLIFVVAAAAPPPSSSSSAAYSLIRGGGIHRFKLHLAEKGGDIESCRKVPAVVRHRFHQSIEELRSKKRKTQEQYAKSYNAFDEVEREFDEIERNEIQQQQQKSGVPAPSSRKGKQVKGLQSYFPSATTPRAQPTIKNVLQSKEIVEKCDIAIAKWMMDAFVPFNAVNSAYYQPMIDAIASMGAGYKGLNYPKVCGYLLSKLVEDVRKIIDGYREIWKQTGFYCPKGTIFLKSVDAFNVSKTADALFKLFRDAVLFVGLENVVHIVTENAANYVAAKRLLEAEFPKLYWSPCAAHSVNLMFQYIGKLQEVSETVSQASIITKYIYNHCYPLFLMRKFTGRREILHPAPTQFATIFIALLSILAQKDPLRAMVTSKEWTSSTYSKEAKAKIFVDQVLDSEFWSQCTDIVKLTEPLVRVLRIVDNEDRDAMDFLYQEIYKAKGEMVKRFQKRKKVADPYLKILDTRWDAQLKKNIHAAGYWLNRAFRFNAEEFEKHRQTTSGLFDVIDKYAYGDPNLNSKVTSEMRIFKNAEQNLGRLSAIRERNTVMPDQLDLEDDRDDDGANNSMENANQT</sequence>
<feature type="region of interest" description="Disordered" evidence="1">
    <location>
        <begin position="96"/>
        <end position="130"/>
    </location>
</feature>
<feature type="compositionally biased region" description="Polar residues" evidence="1">
    <location>
        <begin position="562"/>
        <end position="572"/>
    </location>
</feature>
<dbReference type="PANTHER" id="PTHR32166">
    <property type="entry name" value="OSJNBA0013A04.12 PROTEIN"/>
    <property type="match status" value="1"/>
</dbReference>